<keyword evidence="2" id="KW-0472">Membrane</keyword>
<proteinExistence type="predicted"/>
<feature type="region of interest" description="Disordered" evidence="1">
    <location>
        <begin position="205"/>
        <end position="280"/>
    </location>
</feature>
<organism evidence="3 4">
    <name type="scientific">Actinomadura yumaensis</name>
    <dbReference type="NCBI Taxonomy" id="111807"/>
    <lineage>
        <taxon>Bacteria</taxon>
        <taxon>Bacillati</taxon>
        <taxon>Actinomycetota</taxon>
        <taxon>Actinomycetes</taxon>
        <taxon>Streptosporangiales</taxon>
        <taxon>Thermomonosporaceae</taxon>
        <taxon>Actinomadura</taxon>
    </lineage>
</organism>
<feature type="compositionally biased region" description="Basic and acidic residues" evidence="1">
    <location>
        <begin position="205"/>
        <end position="236"/>
    </location>
</feature>
<feature type="transmembrane region" description="Helical" evidence="2">
    <location>
        <begin position="37"/>
        <end position="62"/>
    </location>
</feature>
<evidence type="ECO:0000256" key="2">
    <source>
        <dbReference type="SAM" id="Phobius"/>
    </source>
</evidence>
<feature type="compositionally biased region" description="Basic and acidic residues" evidence="1">
    <location>
        <begin position="271"/>
        <end position="280"/>
    </location>
</feature>
<dbReference type="RefSeq" id="WP_160823799.1">
    <property type="nucleotide sequence ID" value="NZ_JBHSXE010000001.1"/>
</dbReference>
<evidence type="ECO:0000256" key="1">
    <source>
        <dbReference type="SAM" id="MobiDB-lite"/>
    </source>
</evidence>
<keyword evidence="2" id="KW-0812">Transmembrane</keyword>
<evidence type="ECO:0000313" key="4">
    <source>
        <dbReference type="Proteomes" id="UP001596380"/>
    </source>
</evidence>
<name>A0ABW2CBH8_9ACTN</name>
<feature type="transmembrane region" description="Helical" evidence="2">
    <location>
        <begin position="74"/>
        <end position="93"/>
    </location>
</feature>
<protein>
    <submittedName>
        <fullName evidence="3">Uncharacterized protein</fullName>
    </submittedName>
</protein>
<comment type="caution">
    <text evidence="3">The sequence shown here is derived from an EMBL/GenBank/DDBJ whole genome shotgun (WGS) entry which is preliminary data.</text>
</comment>
<dbReference type="EMBL" id="JBHSXS010000002">
    <property type="protein sequence ID" value="MFC6879108.1"/>
    <property type="molecule type" value="Genomic_DNA"/>
</dbReference>
<accession>A0ABW2CBH8</accession>
<keyword evidence="2" id="KW-1133">Transmembrane helix</keyword>
<sequence length="280" mass="29679">MVIEMLLAALLGGGIGSAELVARYRDRPVAALLSPGGLLYVFINTSASVIFLFAVTAAGWRFGLPDATSSTSLAVARVMAAGLGSAVALRLSLTPAQGQRTGMGPITVLNGLLRVADRDLKRKRALSRLSRNDLAGLSFERDHAALAELCCHLMREFDLAEAQRLGGLAAELQQRDDLTDADKLDCWGLELTRLVGEHALRQAAGRLRDRPARPPRDADADGSDASRAEPALEEKLAPVASNGEHPAENGAGTLRPPAARTSRLAPSNGARSERKSFSEV</sequence>
<reference evidence="4" key="1">
    <citation type="journal article" date="2019" name="Int. J. Syst. Evol. Microbiol.">
        <title>The Global Catalogue of Microorganisms (GCM) 10K type strain sequencing project: providing services to taxonomists for standard genome sequencing and annotation.</title>
        <authorList>
            <consortium name="The Broad Institute Genomics Platform"/>
            <consortium name="The Broad Institute Genome Sequencing Center for Infectious Disease"/>
            <person name="Wu L."/>
            <person name="Ma J."/>
        </authorList>
    </citation>
    <scope>NUCLEOTIDE SEQUENCE [LARGE SCALE GENOMIC DNA]</scope>
    <source>
        <strain evidence="4">JCM 3369</strain>
    </source>
</reference>
<keyword evidence="4" id="KW-1185">Reference proteome</keyword>
<evidence type="ECO:0000313" key="3">
    <source>
        <dbReference type="EMBL" id="MFC6879108.1"/>
    </source>
</evidence>
<gene>
    <name evidence="3" type="ORF">ACFQKB_04940</name>
</gene>
<dbReference type="Proteomes" id="UP001596380">
    <property type="component" value="Unassembled WGS sequence"/>
</dbReference>